<dbReference type="AlphaFoldDB" id="A0A1X7TU45"/>
<evidence type="ECO:0000256" key="1">
    <source>
        <dbReference type="ARBA" id="ARBA00004173"/>
    </source>
</evidence>
<sequence length="377" mass="43207">MAAIMQCRKIHRIFSPLINYSGPSNQPMTATNYCTATEPVVETTTPKFDISVDQLGTIYSVGYSDLKKYSLHNHLPTTLKKKVEAVGKVSWLLRDPSWYVLYHLKNKSGKRFLFYGPDDCGKSVCLLQIIHYCLANDWIVLHVPSVFKWTHSSRELKPLLQTDGLYDLPDDTVDWLSQFKEMNHQHISELKLSQDYTWNNKETVKAGESLLDIIKLGIAKPKVSHNVFHTIFNEISVLNKQSVLLAVDDINGCYCPTSFKQVEPEHLCIVKTLREFLQPNKFKGVVVGSVSRRLLKNMRTKGTRYTGMVSGRKGRYLLESFDPVKVMPFSAGEFNTYINNLNKENWMNKELNKLMEDELWTLSGGVPGELEKICRYI</sequence>
<dbReference type="InterPro" id="IPR019368">
    <property type="entry name" value="Ribosomal_mS29"/>
</dbReference>
<dbReference type="GO" id="GO:0005763">
    <property type="term" value="C:mitochondrial small ribosomal subunit"/>
    <property type="evidence" value="ECO:0007669"/>
    <property type="project" value="TreeGrafter"/>
</dbReference>
<name>A0A1X7TU45_AMPQE</name>
<reference evidence="8" key="1">
    <citation type="submission" date="2017-05" db="UniProtKB">
        <authorList>
            <consortium name="EnsemblMetazoa"/>
        </authorList>
    </citation>
    <scope>IDENTIFICATION</scope>
</reference>
<dbReference type="SUPFAM" id="SSF52540">
    <property type="entry name" value="P-loop containing nucleoside triphosphate hydrolases"/>
    <property type="match status" value="1"/>
</dbReference>
<dbReference type="EnsemblMetazoa" id="Aqu2.1.18699_001">
    <property type="protein sequence ID" value="Aqu2.1.18699_001"/>
    <property type="gene ID" value="Aqu2.1.18699"/>
</dbReference>
<dbReference type="PANTHER" id="PTHR12810">
    <property type="entry name" value="MITOCHONDRIAL 28S RIBOSOMAL PROTEIN S29"/>
    <property type="match status" value="1"/>
</dbReference>
<evidence type="ECO:0000256" key="3">
    <source>
        <dbReference type="ARBA" id="ARBA00022946"/>
    </source>
</evidence>
<evidence type="ECO:0000313" key="8">
    <source>
        <dbReference type="EnsemblMetazoa" id="Aqu2.1.18699_001"/>
    </source>
</evidence>
<dbReference type="GO" id="GO:0006915">
    <property type="term" value="P:apoptotic process"/>
    <property type="evidence" value="ECO:0007669"/>
    <property type="project" value="InterPro"/>
</dbReference>
<evidence type="ECO:0000256" key="5">
    <source>
        <dbReference type="ARBA" id="ARBA00023128"/>
    </source>
</evidence>
<protein>
    <recommendedName>
        <fullName evidence="7">Small ribosomal subunit protein mS29</fullName>
    </recommendedName>
</protein>
<dbReference type="InParanoid" id="A0A1X7TU45"/>
<dbReference type="STRING" id="400682.A0A1X7TU45"/>
<evidence type="ECO:0000256" key="7">
    <source>
        <dbReference type="ARBA" id="ARBA00035140"/>
    </source>
</evidence>
<dbReference type="PANTHER" id="PTHR12810:SF0">
    <property type="entry name" value="SMALL RIBOSOMAL SUBUNIT PROTEIN MS29"/>
    <property type="match status" value="1"/>
</dbReference>
<dbReference type="OrthoDB" id="274828at2759"/>
<organism evidence="8">
    <name type="scientific">Amphimedon queenslandica</name>
    <name type="common">Sponge</name>
    <dbReference type="NCBI Taxonomy" id="400682"/>
    <lineage>
        <taxon>Eukaryota</taxon>
        <taxon>Metazoa</taxon>
        <taxon>Porifera</taxon>
        <taxon>Demospongiae</taxon>
        <taxon>Heteroscleromorpha</taxon>
        <taxon>Haplosclerida</taxon>
        <taxon>Niphatidae</taxon>
        <taxon>Amphimedon</taxon>
    </lineage>
</organism>
<evidence type="ECO:0000256" key="6">
    <source>
        <dbReference type="ARBA" id="ARBA00023274"/>
    </source>
</evidence>
<proteinExistence type="inferred from homology"/>
<dbReference type="PRINTS" id="PR01716">
    <property type="entry name" value="DEATHASSOCP3"/>
</dbReference>
<keyword evidence="5" id="KW-0496">Mitochondrion</keyword>
<keyword evidence="4" id="KW-0689">Ribosomal protein</keyword>
<dbReference type="GO" id="GO:0003735">
    <property type="term" value="F:structural constituent of ribosome"/>
    <property type="evidence" value="ECO:0007669"/>
    <property type="project" value="TreeGrafter"/>
</dbReference>
<dbReference type="InterPro" id="IPR027417">
    <property type="entry name" value="P-loop_NTPase"/>
</dbReference>
<comment type="subcellular location">
    <subcellularLocation>
        <location evidence="1">Mitochondrion</location>
    </subcellularLocation>
</comment>
<dbReference type="Pfam" id="PF10236">
    <property type="entry name" value="DAP3"/>
    <property type="match status" value="1"/>
</dbReference>
<keyword evidence="6" id="KW-0687">Ribonucleoprotein</keyword>
<evidence type="ECO:0000256" key="4">
    <source>
        <dbReference type="ARBA" id="ARBA00022980"/>
    </source>
</evidence>
<keyword evidence="3" id="KW-0809">Transit peptide</keyword>
<dbReference type="InterPro" id="IPR008092">
    <property type="entry name" value="Ribosomal_mS29_met"/>
</dbReference>
<comment type="similarity">
    <text evidence="2">Belongs to the mitochondrion-specific ribosomal protein mS29 family.</text>
</comment>
<evidence type="ECO:0000256" key="2">
    <source>
        <dbReference type="ARBA" id="ARBA00009863"/>
    </source>
</evidence>
<accession>A0A1X7TU45</accession>
<dbReference type="eggNOG" id="KOG3928">
    <property type="taxonomic scope" value="Eukaryota"/>
</dbReference>